<keyword evidence="3" id="KW-1133">Transmembrane helix</keyword>
<evidence type="ECO:0000259" key="4">
    <source>
        <dbReference type="PROSITE" id="PS51371"/>
    </source>
</evidence>
<dbReference type="KEGG" id="meiy:MIN45_P1668"/>
<dbReference type="Pfam" id="PF00571">
    <property type="entry name" value="CBS"/>
    <property type="match status" value="2"/>
</dbReference>
<keyword evidence="1 2" id="KW-0129">CBS domain</keyword>
<evidence type="ECO:0000313" key="5">
    <source>
        <dbReference type="EMBL" id="BCX89296.1"/>
    </source>
</evidence>
<keyword evidence="6" id="KW-1185">Reference proteome</keyword>
<dbReference type="AlphaFoldDB" id="A0AAU9CER0"/>
<proteinExistence type="predicted"/>
<feature type="domain" description="CBS" evidence="4">
    <location>
        <begin position="182"/>
        <end position="239"/>
    </location>
</feature>
<sequence length="255" mass="28586">MADKTPAKKKKPKKERAYKTKVILWTVLLMVIDEITIGIPEADLVLFYVVLARPKWFLEMIHKLYKYVPHRRAWRPVRHVCQRQVATVTADASVTEAVEKMREAGVRSLVVIREQTHNPAAQVSQKKGWFGKRRRKKALPETTAAEAETIQVPVGMLSDRDVTLLVGAEGLSGEAVTVAEVMQDDIPLALESEDLHSAVTKMREAGMRRLPVVDERGALAGLLSLDDTITVLSEGLNDMVDLLERETEREARQSA</sequence>
<protein>
    <recommendedName>
        <fullName evidence="4">CBS domain-containing protein</fullName>
    </recommendedName>
</protein>
<keyword evidence="3" id="KW-0472">Membrane</keyword>
<dbReference type="InterPro" id="IPR051257">
    <property type="entry name" value="Diverse_CBS-Domain"/>
</dbReference>
<dbReference type="Proteomes" id="UP001321450">
    <property type="component" value="Chromosome"/>
</dbReference>
<feature type="transmembrane region" description="Helical" evidence="3">
    <location>
        <begin position="21"/>
        <end position="39"/>
    </location>
</feature>
<dbReference type="Gene3D" id="3.10.580.10">
    <property type="entry name" value="CBS-domain"/>
    <property type="match status" value="2"/>
</dbReference>
<gene>
    <name evidence="5" type="ORF">MIN45_P1668</name>
</gene>
<evidence type="ECO:0000313" key="6">
    <source>
        <dbReference type="Proteomes" id="UP001321450"/>
    </source>
</evidence>
<dbReference type="EMBL" id="AP024718">
    <property type="protein sequence ID" value="BCX89296.1"/>
    <property type="molecule type" value="Genomic_DNA"/>
</dbReference>
<dbReference type="SMART" id="SM00116">
    <property type="entry name" value="CBS"/>
    <property type="match status" value="2"/>
</dbReference>
<dbReference type="RefSeq" id="WP_286291595.1">
    <property type="nucleotide sequence ID" value="NZ_AP024718.1"/>
</dbReference>
<dbReference type="SUPFAM" id="SSF54631">
    <property type="entry name" value="CBS-domain pair"/>
    <property type="match status" value="1"/>
</dbReference>
<evidence type="ECO:0000256" key="1">
    <source>
        <dbReference type="ARBA" id="ARBA00023122"/>
    </source>
</evidence>
<organism evidence="5 6">
    <name type="scientific">Methylomarinovum tepidoasis</name>
    <dbReference type="NCBI Taxonomy" id="2840183"/>
    <lineage>
        <taxon>Bacteria</taxon>
        <taxon>Pseudomonadati</taxon>
        <taxon>Pseudomonadota</taxon>
        <taxon>Gammaproteobacteria</taxon>
        <taxon>Methylococcales</taxon>
        <taxon>Methylothermaceae</taxon>
        <taxon>Methylomarinovum</taxon>
    </lineage>
</organism>
<dbReference type="PANTHER" id="PTHR43080">
    <property type="entry name" value="CBS DOMAIN-CONTAINING PROTEIN CBSX3, MITOCHONDRIAL"/>
    <property type="match status" value="1"/>
</dbReference>
<name>A0AAU9CER0_9GAMM</name>
<evidence type="ECO:0000256" key="2">
    <source>
        <dbReference type="PROSITE-ProRule" id="PRU00703"/>
    </source>
</evidence>
<dbReference type="PROSITE" id="PS51371">
    <property type="entry name" value="CBS"/>
    <property type="match status" value="1"/>
</dbReference>
<evidence type="ECO:0000256" key="3">
    <source>
        <dbReference type="SAM" id="Phobius"/>
    </source>
</evidence>
<dbReference type="PANTHER" id="PTHR43080:SF2">
    <property type="entry name" value="CBS DOMAIN-CONTAINING PROTEIN"/>
    <property type="match status" value="1"/>
</dbReference>
<dbReference type="InterPro" id="IPR000644">
    <property type="entry name" value="CBS_dom"/>
</dbReference>
<keyword evidence="3" id="KW-0812">Transmembrane</keyword>
<dbReference type="InterPro" id="IPR046342">
    <property type="entry name" value="CBS_dom_sf"/>
</dbReference>
<accession>A0AAU9CER0</accession>
<reference evidence="6" key="1">
    <citation type="journal article" date="2024" name="Int. J. Syst. Evol. Microbiol.">
        <title>Methylomarinovum tepidoasis sp. nov., a moderately thermophilic methanotroph of the family Methylothermaceae isolated from a deep-sea hydrothermal field.</title>
        <authorList>
            <person name="Hirayama H."/>
            <person name="Takaki Y."/>
            <person name="Abe M."/>
            <person name="Miyazaki M."/>
            <person name="Uematsu K."/>
            <person name="Matsui Y."/>
            <person name="Takai K."/>
        </authorList>
    </citation>
    <scope>NUCLEOTIDE SEQUENCE [LARGE SCALE GENOMIC DNA]</scope>
    <source>
        <strain evidence="6">IN45</strain>
    </source>
</reference>